<accession>A0AAV7MB39</accession>
<feature type="region of interest" description="Disordered" evidence="1">
    <location>
        <begin position="220"/>
        <end position="273"/>
    </location>
</feature>
<name>A0AAV7MB39_PLEWA</name>
<proteinExistence type="predicted"/>
<feature type="region of interest" description="Disordered" evidence="1">
    <location>
        <begin position="18"/>
        <end position="69"/>
    </location>
</feature>
<evidence type="ECO:0000313" key="3">
    <source>
        <dbReference type="Proteomes" id="UP001066276"/>
    </source>
</evidence>
<feature type="compositionally biased region" description="Basic and acidic residues" evidence="1">
    <location>
        <begin position="40"/>
        <end position="54"/>
    </location>
</feature>
<protein>
    <submittedName>
        <fullName evidence="2">Uncharacterized protein</fullName>
    </submittedName>
</protein>
<gene>
    <name evidence="2" type="ORF">NDU88_005090</name>
</gene>
<keyword evidence="3" id="KW-1185">Reference proteome</keyword>
<evidence type="ECO:0000313" key="2">
    <source>
        <dbReference type="EMBL" id="KAJ1100000.1"/>
    </source>
</evidence>
<dbReference type="AlphaFoldDB" id="A0AAV7MB39"/>
<evidence type="ECO:0000256" key="1">
    <source>
        <dbReference type="SAM" id="MobiDB-lite"/>
    </source>
</evidence>
<dbReference type="Proteomes" id="UP001066276">
    <property type="component" value="Chromosome 10"/>
</dbReference>
<sequence length="313" mass="33687">MANMQLCPRLLDASSAGNHQSTLTDPFCTQHAARSTQRGRSADAGRLRRVRETPPHWSPRAFHRGPGGLRGLRGPCRKAAHRAVQPAHRSHQSFAARLHVTAAVASGALHLPGLLGERLLLRGLSRTPAEVACLGVAYGGEGESSPSDCQVRRPLPSRPNLPSWRSCPRQRHGEEGRIGVQMAQYTGARLHVWGLWSARLRNLTVAAACGVLHPLGPPGGRLVPRLSRPNLPSQSSCPRPRHSKEGRIGAHPAQYSGGCSRRSGEPNAQSSERGGAAGGWRLLLVIAGCPLHWPRLGQLVKKLLKLAKRVTAV</sequence>
<organism evidence="2 3">
    <name type="scientific">Pleurodeles waltl</name>
    <name type="common">Iberian ribbed newt</name>
    <dbReference type="NCBI Taxonomy" id="8319"/>
    <lineage>
        <taxon>Eukaryota</taxon>
        <taxon>Metazoa</taxon>
        <taxon>Chordata</taxon>
        <taxon>Craniata</taxon>
        <taxon>Vertebrata</taxon>
        <taxon>Euteleostomi</taxon>
        <taxon>Amphibia</taxon>
        <taxon>Batrachia</taxon>
        <taxon>Caudata</taxon>
        <taxon>Salamandroidea</taxon>
        <taxon>Salamandridae</taxon>
        <taxon>Pleurodelinae</taxon>
        <taxon>Pleurodeles</taxon>
    </lineage>
</organism>
<dbReference type="EMBL" id="JANPWB010000014">
    <property type="protein sequence ID" value="KAJ1100000.1"/>
    <property type="molecule type" value="Genomic_DNA"/>
</dbReference>
<comment type="caution">
    <text evidence="2">The sequence shown here is derived from an EMBL/GenBank/DDBJ whole genome shotgun (WGS) entry which is preliminary data.</text>
</comment>
<reference evidence="2" key="1">
    <citation type="journal article" date="2022" name="bioRxiv">
        <title>Sequencing and chromosome-scale assembly of the giantPleurodeles waltlgenome.</title>
        <authorList>
            <person name="Brown T."/>
            <person name="Elewa A."/>
            <person name="Iarovenko S."/>
            <person name="Subramanian E."/>
            <person name="Araus A.J."/>
            <person name="Petzold A."/>
            <person name="Susuki M."/>
            <person name="Suzuki K.-i.T."/>
            <person name="Hayashi T."/>
            <person name="Toyoda A."/>
            <person name="Oliveira C."/>
            <person name="Osipova E."/>
            <person name="Leigh N.D."/>
            <person name="Simon A."/>
            <person name="Yun M.H."/>
        </authorList>
    </citation>
    <scope>NUCLEOTIDE SEQUENCE</scope>
    <source>
        <strain evidence="2">20211129_DDA</strain>
        <tissue evidence="2">Liver</tissue>
    </source>
</reference>